<dbReference type="InterPro" id="IPR002363">
    <property type="entry name" value="Ribosomal_uL10_CS_bac"/>
</dbReference>
<comment type="similarity">
    <text evidence="2 6">Belongs to the universal ribosomal protein uL10 family.</text>
</comment>
<evidence type="ECO:0000313" key="8">
    <source>
        <dbReference type="Proteomes" id="UP000319619"/>
    </source>
</evidence>
<dbReference type="Pfam" id="PF00466">
    <property type="entry name" value="Ribosomal_L10"/>
    <property type="match status" value="1"/>
</dbReference>
<dbReference type="InterPro" id="IPR022973">
    <property type="entry name" value="Ribosomal_uL10_bac"/>
</dbReference>
<dbReference type="GO" id="GO:0006412">
    <property type="term" value="P:translation"/>
    <property type="evidence" value="ECO:0007669"/>
    <property type="project" value="UniProtKB-UniRule"/>
</dbReference>
<dbReference type="GO" id="GO:0003735">
    <property type="term" value="F:structural constituent of ribosome"/>
    <property type="evidence" value="ECO:0007669"/>
    <property type="project" value="InterPro"/>
</dbReference>
<dbReference type="EMBL" id="NJBN01000005">
    <property type="protein sequence ID" value="TKJ40437.1"/>
    <property type="molecule type" value="Genomic_DNA"/>
</dbReference>
<evidence type="ECO:0000313" key="7">
    <source>
        <dbReference type="EMBL" id="TKJ40437.1"/>
    </source>
</evidence>
<dbReference type="SUPFAM" id="SSF160369">
    <property type="entry name" value="Ribosomal protein L10-like"/>
    <property type="match status" value="1"/>
</dbReference>
<comment type="subunit">
    <text evidence="6">Part of the ribosomal stalk of the 50S ribosomal subunit. The N-terminus interacts with L11 and the large rRNA to form the base of the stalk. The C-terminus forms an elongated spine to which L12 dimers bind in a sequential fashion forming a multimeric L10(L12)X complex.</text>
</comment>
<dbReference type="CDD" id="cd05797">
    <property type="entry name" value="Ribosomal_L10"/>
    <property type="match status" value="1"/>
</dbReference>
<keyword evidence="4 6" id="KW-0687">Ribonucleoprotein</keyword>
<dbReference type="GO" id="GO:0015934">
    <property type="term" value="C:large ribosomal subunit"/>
    <property type="evidence" value="ECO:0007669"/>
    <property type="project" value="InterPro"/>
</dbReference>
<dbReference type="PROSITE" id="PS01109">
    <property type="entry name" value="RIBOSOMAL_L10"/>
    <property type="match status" value="1"/>
</dbReference>
<keyword evidence="6" id="KW-0694">RNA-binding</keyword>
<dbReference type="InterPro" id="IPR043141">
    <property type="entry name" value="Ribosomal_uL10-like_sf"/>
</dbReference>
<comment type="caution">
    <text evidence="7">The sequence shown here is derived from an EMBL/GenBank/DDBJ whole genome shotgun (WGS) entry which is preliminary data.</text>
</comment>
<dbReference type="GO" id="GO:0070180">
    <property type="term" value="F:large ribosomal subunit rRNA binding"/>
    <property type="evidence" value="ECO:0007669"/>
    <property type="project" value="UniProtKB-UniRule"/>
</dbReference>
<dbReference type="HAMAP" id="MF_00362">
    <property type="entry name" value="Ribosomal_uL10"/>
    <property type="match status" value="1"/>
</dbReference>
<evidence type="ECO:0000256" key="2">
    <source>
        <dbReference type="ARBA" id="ARBA00008889"/>
    </source>
</evidence>
<evidence type="ECO:0000256" key="6">
    <source>
        <dbReference type="HAMAP-Rule" id="MF_00362"/>
    </source>
</evidence>
<dbReference type="Gene3D" id="6.10.250.290">
    <property type="match status" value="1"/>
</dbReference>
<sequence>MNTEAHPTQKKVETVEELTELLEKAQGLYLADFTGLNVKEANQLRRDFRGNNAIYRVYKNTLLEHACRKVGFDELIQHLEGPTALALSMEDPVAPVRIIADFVKGKDKETPVIKAGILEKNYLDADRIKPLKNIPPREILLAQIFSSMEAPVTNFVMVLNEIVRSFLGVIQAVVDKKNADGGGEAEAS</sequence>
<evidence type="ECO:0000256" key="5">
    <source>
        <dbReference type="ARBA" id="ARBA00035202"/>
    </source>
</evidence>
<dbReference type="InterPro" id="IPR047865">
    <property type="entry name" value="Ribosomal_uL10_bac_type"/>
</dbReference>
<accession>A0A532V0E4</accession>
<gene>
    <name evidence="6 7" type="primary">rplJ</name>
    <name evidence="7" type="ORF">CEE37_08945</name>
</gene>
<dbReference type="Proteomes" id="UP000319619">
    <property type="component" value="Unassembled WGS sequence"/>
</dbReference>
<name>A0A532V0E4_UNCL8</name>
<keyword evidence="6" id="KW-0699">rRNA-binding</keyword>
<dbReference type="NCBIfam" id="NF000955">
    <property type="entry name" value="PRK00099.1-1"/>
    <property type="match status" value="1"/>
</dbReference>
<organism evidence="7 8">
    <name type="scientific">candidate division LCP-89 bacterium B3_LCP</name>
    <dbReference type="NCBI Taxonomy" id="2012998"/>
    <lineage>
        <taxon>Bacteria</taxon>
        <taxon>Pseudomonadati</taxon>
        <taxon>Bacteria division LCP-89</taxon>
    </lineage>
</organism>
<protein>
    <recommendedName>
        <fullName evidence="5 6">Large ribosomal subunit protein uL10</fullName>
    </recommendedName>
</protein>
<evidence type="ECO:0000256" key="1">
    <source>
        <dbReference type="ARBA" id="ARBA00002633"/>
    </source>
</evidence>
<dbReference type="AlphaFoldDB" id="A0A532V0E4"/>
<dbReference type="PANTHER" id="PTHR11560">
    <property type="entry name" value="39S RIBOSOMAL PROTEIN L10, MITOCHONDRIAL"/>
    <property type="match status" value="1"/>
</dbReference>
<dbReference type="InterPro" id="IPR001790">
    <property type="entry name" value="Ribosomal_uL10"/>
</dbReference>
<keyword evidence="3 6" id="KW-0689">Ribosomal protein</keyword>
<proteinExistence type="inferred from homology"/>
<evidence type="ECO:0000256" key="3">
    <source>
        <dbReference type="ARBA" id="ARBA00022980"/>
    </source>
</evidence>
<reference evidence="7 8" key="1">
    <citation type="submission" date="2017-06" db="EMBL/GenBank/DDBJ databases">
        <title>Novel microbial phyla capable of carbon fixation and sulfur reduction in deep-sea sediments.</title>
        <authorList>
            <person name="Huang J."/>
            <person name="Baker B."/>
            <person name="Wang Y."/>
        </authorList>
    </citation>
    <scope>NUCLEOTIDE SEQUENCE [LARGE SCALE GENOMIC DNA]</scope>
    <source>
        <strain evidence="7">B3_LCP</strain>
    </source>
</reference>
<evidence type="ECO:0000256" key="4">
    <source>
        <dbReference type="ARBA" id="ARBA00023274"/>
    </source>
</evidence>
<dbReference type="Gene3D" id="3.30.70.1730">
    <property type="match status" value="1"/>
</dbReference>
<comment type="function">
    <text evidence="1 6">Forms part of the ribosomal stalk, playing a central role in the interaction of the ribosome with GTP-bound translation factors.</text>
</comment>